<dbReference type="InterPro" id="IPR001680">
    <property type="entry name" value="WD40_rpt"/>
</dbReference>
<evidence type="ECO:0000256" key="5">
    <source>
        <dbReference type="ARBA" id="ARBA00022490"/>
    </source>
</evidence>
<keyword evidence="11" id="KW-0206">Cytoskeleton</keyword>
<keyword evidence="15" id="KW-1185">Reference proteome</keyword>
<evidence type="ECO:0000256" key="12">
    <source>
        <dbReference type="ARBA" id="ARBA00023273"/>
    </source>
</evidence>
<keyword evidence="4" id="KW-1003">Cell membrane</keyword>
<dbReference type="InterPro" id="IPR024511">
    <property type="entry name" value="Frtz"/>
</dbReference>
<reference evidence="14 15" key="1">
    <citation type="journal article" date="2019" name="Sci. Rep.">
        <title>Nanopore sequencing improves the draft genome of the human pathogenic amoeba Naegleria fowleri.</title>
        <authorList>
            <person name="Liechti N."/>
            <person name="Schurch N."/>
            <person name="Bruggmann R."/>
            <person name="Wittwer M."/>
        </authorList>
    </citation>
    <scope>NUCLEOTIDE SEQUENCE [LARGE SCALE GENOMIC DNA]</scope>
    <source>
        <strain evidence="14 15">ATCC 30894</strain>
    </source>
</reference>
<dbReference type="GO" id="GO:0045184">
    <property type="term" value="P:establishment of protein localization"/>
    <property type="evidence" value="ECO:0007669"/>
    <property type="project" value="TreeGrafter"/>
</dbReference>
<dbReference type="Gene3D" id="2.130.10.10">
    <property type="entry name" value="YVTN repeat-like/Quinoprotein amine dehydrogenase"/>
    <property type="match status" value="1"/>
</dbReference>
<evidence type="ECO:0000313" key="14">
    <source>
        <dbReference type="EMBL" id="KAF0974180.1"/>
    </source>
</evidence>
<dbReference type="SMART" id="SM00320">
    <property type="entry name" value="WD40"/>
    <property type="match status" value="2"/>
</dbReference>
<dbReference type="OMA" id="ICCANGE"/>
<dbReference type="RefSeq" id="XP_044558893.1">
    <property type="nucleotide sequence ID" value="XM_044710463.1"/>
</dbReference>
<dbReference type="PANTHER" id="PTHR13667">
    <property type="entry name" value="HOMOLOC-13"/>
    <property type="match status" value="1"/>
</dbReference>
<sequence>MFQACAILLSPTACSPTTTATTTSKLLAAAAASSSSDPYPGGSSEFDARIGSLSRKGSYQQQQGSSSSGLGVNSSILNRMSGMGYNGSGGGGTSVSGTSGHSTLSITNRSSNSATGSTANVLFGGYSYNFDKQKLLKDYLKKRGHTVDFTEKQMKLFKECTDDLPFTPIAVYYDPQTCILQTVLESGHLIHWKLHPKTSDVQLVQVDRSFYELMDSRLLSSGVICNEFVIVQTVNGELNFVENPLFQNYASIFAESLGNTRRGTILSLGSSNTQNIKLMMAKTQEETLLKSMKMNLPKTYLCGQATRNSLLIAQISLRGTEDREMIQVIGTVQASRLIVFYAFSNFRSNTFHTLELSSDSMSVVWCVYEIIGKQVKKSKYKTIETESEITCCAIGPSEKHVCICCANGEVKLFSSFKLSFSGDSSNKASKFKCITVQTLPGRFRPSHVEWHPSGSMLLVASPNEICLFDCGLNFIDFQIPLRNAVVKCITPTNILSQPLLFSSVQFMTNGESIDSSLALIDSGGSSLNPGTPRNSLNSPRGFLGRKKHQAEIPQPLQKGTMLPYERLLICFEKGPICIFKIDFGLLSAFIDNNIEPASNAHFLSIHLNIHNKLKEGYSIIRNLTNAKEFQLCLKEFLSYLVSRIHVDPASEEFLDMLLEKYAALHKHLEPDSYFHTLYKRYFLYTLRKGFYEKCFQIAHHLNDPTLFEHLYRFCLAQNYDSLAYLSIQHASDTFKNKEKQVQQFFNECVQYEKSKNK</sequence>
<evidence type="ECO:0000256" key="7">
    <source>
        <dbReference type="ARBA" id="ARBA00022737"/>
    </source>
</evidence>
<evidence type="ECO:0000256" key="1">
    <source>
        <dbReference type="ARBA" id="ARBA00004236"/>
    </source>
</evidence>
<feature type="compositionally biased region" description="Low complexity" evidence="13">
    <location>
        <begin position="95"/>
        <end position="105"/>
    </location>
</feature>
<evidence type="ECO:0000256" key="9">
    <source>
        <dbReference type="ARBA" id="ARBA00023069"/>
    </source>
</evidence>
<evidence type="ECO:0000256" key="13">
    <source>
        <dbReference type="SAM" id="MobiDB-lite"/>
    </source>
</evidence>
<keyword evidence="6" id="KW-0853">WD repeat</keyword>
<evidence type="ECO:0000256" key="6">
    <source>
        <dbReference type="ARBA" id="ARBA00022574"/>
    </source>
</evidence>
<dbReference type="VEuPathDB" id="AmoebaDB:FDP41_006790"/>
<evidence type="ECO:0000313" key="15">
    <source>
        <dbReference type="Proteomes" id="UP000444721"/>
    </source>
</evidence>
<evidence type="ECO:0000256" key="10">
    <source>
        <dbReference type="ARBA" id="ARBA00023136"/>
    </source>
</evidence>
<keyword evidence="5" id="KW-0963">Cytoplasm</keyword>
<dbReference type="GO" id="GO:0097541">
    <property type="term" value="C:axonemal basal plate"/>
    <property type="evidence" value="ECO:0007669"/>
    <property type="project" value="TreeGrafter"/>
</dbReference>
<comment type="similarity">
    <text evidence="3">Belongs to the WD repeat fritz family.</text>
</comment>
<dbReference type="SUPFAM" id="SSF50978">
    <property type="entry name" value="WD40 repeat-like"/>
    <property type="match status" value="1"/>
</dbReference>
<dbReference type="OrthoDB" id="10013020at2759"/>
<dbReference type="EMBL" id="VFQX01000053">
    <property type="protein sequence ID" value="KAF0974180.1"/>
    <property type="molecule type" value="Genomic_DNA"/>
</dbReference>
<comment type="subcellular location">
    <subcellularLocation>
        <location evidence="1">Cell membrane</location>
    </subcellularLocation>
    <subcellularLocation>
        <location evidence="2">Cytoplasm</location>
        <location evidence="2">Cytoskeleton</location>
        <location evidence="2">Cilium axoneme</location>
    </subcellularLocation>
</comment>
<gene>
    <name evidence="14" type="ORF">FDP41_006790</name>
</gene>
<evidence type="ECO:0000256" key="2">
    <source>
        <dbReference type="ARBA" id="ARBA00004430"/>
    </source>
</evidence>
<keyword evidence="7" id="KW-0677">Repeat</keyword>
<accession>A0A6A5BJI1</accession>
<evidence type="ECO:0000256" key="11">
    <source>
        <dbReference type="ARBA" id="ARBA00023212"/>
    </source>
</evidence>
<keyword evidence="10" id="KW-0472">Membrane</keyword>
<name>A0A6A5BJI1_NAEFO</name>
<dbReference type="VEuPathDB" id="AmoebaDB:NfTy_075290"/>
<dbReference type="InterPro" id="IPR036322">
    <property type="entry name" value="WD40_repeat_dom_sf"/>
</dbReference>
<dbReference type="GO" id="GO:0005886">
    <property type="term" value="C:plasma membrane"/>
    <property type="evidence" value="ECO:0007669"/>
    <property type="project" value="UniProtKB-SubCell"/>
</dbReference>
<evidence type="ECO:0000256" key="4">
    <source>
        <dbReference type="ARBA" id="ARBA00022475"/>
    </source>
</evidence>
<dbReference type="VEuPathDB" id="AmoebaDB:NF0045350"/>
<evidence type="ECO:0000256" key="8">
    <source>
        <dbReference type="ARBA" id="ARBA00022794"/>
    </source>
</evidence>
<keyword evidence="8" id="KW-0970">Cilium biogenesis/degradation</keyword>
<dbReference type="GeneID" id="68114008"/>
<dbReference type="PANTHER" id="PTHR13667:SF5">
    <property type="entry name" value="WD REPEAT-CONTAINING AND PLANAR CELL POLARITY EFFECTOR PROTEIN FRITZ HOMOLOG"/>
    <property type="match status" value="1"/>
</dbReference>
<proteinExistence type="inferred from homology"/>
<dbReference type="GO" id="GO:0044782">
    <property type="term" value="P:cilium organization"/>
    <property type="evidence" value="ECO:0007669"/>
    <property type="project" value="TreeGrafter"/>
</dbReference>
<feature type="region of interest" description="Disordered" evidence="13">
    <location>
        <begin position="87"/>
        <end position="114"/>
    </location>
</feature>
<dbReference type="Pfam" id="PF11768">
    <property type="entry name" value="Frtz"/>
    <property type="match status" value="1"/>
</dbReference>
<dbReference type="Proteomes" id="UP000444721">
    <property type="component" value="Unassembled WGS sequence"/>
</dbReference>
<evidence type="ECO:0000256" key="3">
    <source>
        <dbReference type="ARBA" id="ARBA00006059"/>
    </source>
</evidence>
<protein>
    <submittedName>
        <fullName evidence="14">Uncharacterized protein</fullName>
    </submittedName>
</protein>
<keyword evidence="9" id="KW-0969">Cilium</keyword>
<comment type="caution">
    <text evidence="14">The sequence shown here is derived from an EMBL/GenBank/DDBJ whole genome shotgun (WGS) entry which is preliminary data.</text>
</comment>
<dbReference type="AlphaFoldDB" id="A0A6A5BJI1"/>
<organism evidence="14 15">
    <name type="scientific">Naegleria fowleri</name>
    <name type="common">Brain eating amoeba</name>
    <dbReference type="NCBI Taxonomy" id="5763"/>
    <lineage>
        <taxon>Eukaryota</taxon>
        <taxon>Discoba</taxon>
        <taxon>Heterolobosea</taxon>
        <taxon>Tetramitia</taxon>
        <taxon>Eutetramitia</taxon>
        <taxon>Vahlkampfiidae</taxon>
        <taxon>Naegleria</taxon>
    </lineage>
</organism>
<dbReference type="InterPro" id="IPR015943">
    <property type="entry name" value="WD40/YVTN_repeat-like_dom_sf"/>
</dbReference>
<keyword evidence="12" id="KW-0966">Cell projection</keyword>